<protein>
    <recommendedName>
        <fullName evidence="4">dual-specificity kinase</fullName>
        <ecNumber evidence="4">2.7.12.1</ecNumber>
    </recommendedName>
</protein>
<dbReference type="InterPro" id="IPR050940">
    <property type="entry name" value="Actin_reg-Ser/Thr_kinase"/>
</dbReference>
<reference evidence="16" key="2">
    <citation type="journal article" date="2023" name="Science">
        <title>Genomic signatures of disease resistance in endangered staghorn corals.</title>
        <authorList>
            <person name="Vollmer S.V."/>
            <person name="Selwyn J.D."/>
            <person name="Despard B.A."/>
            <person name="Roesel C.L."/>
        </authorList>
    </citation>
    <scope>NUCLEOTIDE SEQUENCE</scope>
    <source>
        <strain evidence="16">K2</strain>
    </source>
</reference>
<keyword evidence="9" id="KW-0067">ATP-binding</keyword>
<gene>
    <name evidence="16" type="ORF">P5673_005664</name>
</gene>
<feature type="compositionally biased region" description="Polar residues" evidence="14">
    <location>
        <begin position="551"/>
        <end position="566"/>
    </location>
</feature>
<dbReference type="GO" id="GO:0005524">
    <property type="term" value="F:ATP binding"/>
    <property type="evidence" value="ECO:0007669"/>
    <property type="project" value="UniProtKB-KW"/>
</dbReference>
<evidence type="ECO:0000256" key="3">
    <source>
        <dbReference type="ARBA" id="ARBA00005843"/>
    </source>
</evidence>
<dbReference type="GO" id="GO:0004674">
    <property type="term" value="F:protein serine/threonine kinase activity"/>
    <property type="evidence" value="ECO:0007669"/>
    <property type="project" value="UniProtKB-KW"/>
</dbReference>
<comment type="similarity">
    <text evidence="3">Belongs to the protein kinase superfamily. TKL Ser/Thr protein kinase family.</text>
</comment>
<dbReference type="InterPro" id="IPR001245">
    <property type="entry name" value="Ser-Thr/Tyr_kinase_cat_dom"/>
</dbReference>
<evidence type="ECO:0000256" key="1">
    <source>
        <dbReference type="ARBA" id="ARBA00001936"/>
    </source>
</evidence>
<keyword evidence="5" id="KW-0723">Serine/threonine-protein kinase</keyword>
<dbReference type="GO" id="GO:0030036">
    <property type="term" value="P:actin cytoskeleton organization"/>
    <property type="evidence" value="ECO:0007669"/>
    <property type="project" value="TreeGrafter"/>
</dbReference>
<keyword evidence="17" id="KW-1185">Reference proteome</keyword>
<comment type="catalytic activity">
    <reaction evidence="11">
        <text>L-seryl-[protein] + ATP = O-phospho-L-seryl-[protein] + ADP + H(+)</text>
        <dbReference type="Rhea" id="RHEA:17989"/>
        <dbReference type="Rhea" id="RHEA-COMP:9863"/>
        <dbReference type="Rhea" id="RHEA-COMP:11604"/>
        <dbReference type="ChEBI" id="CHEBI:15378"/>
        <dbReference type="ChEBI" id="CHEBI:29999"/>
        <dbReference type="ChEBI" id="CHEBI:30616"/>
        <dbReference type="ChEBI" id="CHEBI:83421"/>
        <dbReference type="ChEBI" id="CHEBI:456216"/>
        <dbReference type="EC" id="2.7.12.1"/>
    </reaction>
</comment>
<keyword evidence="7" id="KW-0547">Nucleotide-binding</keyword>
<reference evidence="16" key="1">
    <citation type="journal article" date="2023" name="G3 (Bethesda)">
        <title>Whole genome assembly and annotation of the endangered Caribbean coral Acropora cervicornis.</title>
        <authorList>
            <person name="Selwyn J.D."/>
            <person name="Vollmer S.V."/>
        </authorList>
    </citation>
    <scope>NUCLEOTIDE SEQUENCE</scope>
    <source>
        <strain evidence="16">K2</strain>
    </source>
</reference>
<dbReference type="Proteomes" id="UP001249851">
    <property type="component" value="Unassembled WGS sequence"/>
</dbReference>
<dbReference type="GO" id="GO:0004712">
    <property type="term" value="F:protein serine/threonine/tyrosine kinase activity"/>
    <property type="evidence" value="ECO:0007669"/>
    <property type="project" value="UniProtKB-EC"/>
</dbReference>
<dbReference type="PANTHER" id="PTHR46485">
    <property type="entry name" value="LIM DOMAIN KINASE 1"/>
    <property type="match status" value="1"/>
</dbReference>
<dbReference type="FunFam" id="1.10.510.10:FF:000202">
    <property type="entry name" value="Dual specificity testis-specific protein kinase 2"/>
    <property type="match status" value="1"/>
</dbReference>
<feature type="region of interest" description="Disordered" evidence="14">
    <location>
        <begin position="547"/>
        <end position="591"/>
    </location>
</feature>
<evidence type="ECO:0000256" key="7">
    <source>
        <dbReference type="ARBA" id="ARBA00022741"/>
    </source>
</evidence>
<dbReference type="SUPFAM" id="SSF56112">
    <property type="entry name" value="Protein kinase-like (PK-like)"/>
    <property type="match status" value="1"/>
</dbReference>
<dbReference type="EMBL" id="JARQWQ010000009">
    <property type="protein sequence ID" value="KAK2569813.1"/>
    <property type="molecule type" value="Genomic_DNA"/>
</dbReference>
<dbReference type="InterPro" id="IPR008266">
    <property type="entry name" value="Tyr_kinase_AS"/>
</dbReference>
<evidence type="ECO:0000256" key="10">
    <source>
        <dbReference type="ARBA" id="ARBA00023211"/>
    </source>
</evidence>
<name>A0AAD9QYW3_ACRCE</name>
<dbReference type="Gene3D" id="3.30.200.20">
    <property type="entry name" value="Phosphorylase Kinase, domain 1"/>
    <property type="match status" value="1"/>
</dbReference>
<evidence type="ECO:0000256" key="9">
    <source>
        <dbReference type="ARBA" id="ARBA00022840"/>
    </source>
</evidence>
<feature type="domain" description="Protein kinase" evidence="15">
    <location>
        <begin position="54"/>
        <end position="303"/>
    </location>
</feature>
<dbReference type="PROSITE" id="PS50011">
    <property type="entry name" value="PROTEIN_KINASE_DOM"/>
    <property type="match status" value="1"/>
</dbReference>
<keyword evidence="6" id="KW-0808">Transferase</keyword>
<dbReference type="PRINTS" id="PR00109">
    <property type="entry name" value="TYRKINASE"/>
</dbReference>
<comment type="caution">
    <text evidence="16">The sequence shown here is derived from an EMBL/GenBank/DDBJ whole genome shotgun (WGS) entry which is preliminary data.</text>
</comment>
<keyword evidence="8 16" id="KW-0418">Kinase</keyword>
<feature type="compositionally biased region" description="Basic and acidic residues" evidence="14">
    <location>
        <begin position="575"/>
        <end position="589"/>
    </location>
</feature>
<evidence type="ECO:0000256" key="6">
    <source>
        <dbReference type="ARBA" id="ARBA00022679"/>
    </source>
</evidence>
<sequence>MVVLMDLETKEKGDFCGDLSASRMAQTSKGDKSISILQNLPSSIPNSCIFREDEFIWSKLASGFYGDIFKVHHRETGQIMVLKMNKSDVELESCTMLHEIKLMSHLSHPNIISFVGVCIIDDQVHLLCEYINGGDLQGLLLNYAVHLEWSTRLYLAKDIAEGMRYLHDEGIIHRDLTSKNCLIKEVNGWRYGIVADLGLATEVKEQSIVGSPFNMAPELLRGEAYDEKADVFSYGIILCEIIGRVPADPDELPRTQKFGVDVEKFQQMTGDCPNKFLQTALYCCQMDPGERPTFAVTFKHLEFLLEDYKPRPKLEDAMSGTAKEPLFPLSAEQQAPSLTSENKQEHIHVTFDSPPLPNPPAVMVSAETPPPLGVRSTEKRRQSWIAERYKLFNMATEDLLKNTPGKLKSFFHRAIRTHAHFDPSKQKKVRDNCHQKSSSQLKSFSLNGDDVEHRSFCLADSVPSKTHPRRFLGKKTSEQDLMYNFSLKDDCVDGQCKLRSVKSDSSFTKPSNLHEHPSSSKLFADSEFCPLPDNCRRFAYPVCKDFDHSSTPRNSSSTPIENTLNFKGTRRTLHHREASEENEGSEEKHKSHKCAFWVFKRKGSKEKNSF</sequence>
<evidence type="ECO:0000256" key="4">
    <source>
        <dbReference type="ARBA" id="ARBA00013203"/>
    </source>
</evidence>
<evidence type="ECO:0000256" key="5">
    <source>
        <dbReference type="ARBA" id="ARBA00022527"/>
    </source>
</evidence>
<dbReference type="InterPro" id="IPR011009">
    <property type="entry name" value="Kinase-like_dom_sf"/>
</dbReference>
<evidence type="ECO:0000259" key="15">
    <source>
        <dbReference type="PROSITE" id="PS50011"/>
    </source>
</evidence>
<accession>A0AAD9QYW3</accession>
<evidence type="ECO:0000313" key="16">
    <source>
        <dbReference type="EMBL" id="KAK2569813.1"/>
    </source>
</evidence>
<dbReference type="InterPro" id="IPR000719">
    <property type="entry name" value="Prot_kinase_dom"/>
</dbReference>
<dbReference type="EC" id="2.7.12.1" evidence="4"/>
<organism evidence="16 17">
    <name type="scientific">Acropora cervicornis</name>
    <name type="common">Staghorn coral</name>
    <dbReference type="NCBI Taxonomy" id="6130"/>
    <lineage>
        <taxon>Eukaryota</taxon>
        <taxon>Metazoa</taxon>
        <taxon>Cnidaria</taxon>
        <taxon>Anthozoa</taxon>
        <taxon>Hexacorallia</taxon>
        <taxon>Scleractinia</taxon>
        <taxon>Astrocoeniina</taxon>
        <taxon>Acroporidae</taxon>
        <taxon>Acropora</taxon>
    </lineage>
</organism>
<evidence type="ECO:0000256" key="11">
    <source>
        <dbReference type="ARBA" id="ARBA00049003"/>
    </source>
</evidence>
<comment type="cofactor">
    <cofactor evidence="1">
        <name>Mn(2+)</name>
        <dbReference type="ChEBI" id="CHEBI:29035"/>
    </cofactor>
</comment>
<evidence type="ECO:0000313" key="17">
    <source>
        <dbReference type="Proteomes" id="UP001249851"/>
    </source>
</evidence>
<dbReference type="GO" id="GO:0046872">
    <property type="term" value="F:metal ion binding"/>
    <property type="evidence" value="ECO:0007669"/>
    <property type="project" value="UniProtKB-KW"/>
</dbReference>
<proteinExistence type="inferred from homology"/>
<evidence type="ECO:0000256" key="2">
    <source>
        <dbReference type="ARBA" id="ARBA00001946"/>
    </source>
</evidence>
<comment type="catalytic activity">
    <reaction evidence="13">
        <text>L-tyrosyl-[protein] + ATP = O-phospho-L-tyrosyl-[protein] + ADP + H(+)</text>
        <dbReference type="Rhea" id="RHEA:10596"/>
        <dbReference type="Rhea" id="RHEA-COMP:10136"/>
        <dbReference type="Rhea" id="RHEA-COMP:20101"/>
        <dbReference type="ChEBI" id="CHEBI:15378"/>
        <dbReference type="ChEBI" id="CHEBI:30616"/>
        <dbReference type="ChEBI" id="CHEBI:46858"/>
        <dbReference type="ChEBI" id="CHEBI:61978"/>
        <dbReference type="ChEBI" id="CHEBI:456216"/>
        <dbReference type="EC" id="2.7.12.1"/>
    </reaction>
</comment>
<evidence type="ECO:0000256" key="8">
    <source>
        <dbReference type="ARBA" id="ARBA00022777"/>
    </source>
</evidence>
<dbReference type="AlphaFoldDB" id="A0AAD9QYW3"/>
<comment type="cofactor">
    <cofactor evidence="2">
        <name>Mg(2+)</name>
        <dbReference type="ChEBI" id="CHEBI:18420"/>
    </cofactor>
</comment>
<evidence type="ECO:0000256" key="14">
    <source>
        <dbReference type="SAM" id="MobiDB-lite"/>
    </source>
</evidence>
<dbReference type="Pfam" id="PF07714">
    <property type="entry name" value="PK_Tyr_Ser-Thr"/>
    <property type="match status" value="1"/>
</dbReference>
<comment type="catalytic activity">
    <reaction evidence="12">
        <text>L-threonyl-[protein] + ATP = O-phospho-L-threonyl-[protein] + ADP + H(+)</text>
        <dbReference type="Rhea" id="RHEA:46608"/>
        <dbReference type="Rhea" id="RHEA-COMP:11060"/>
        <dbReference type="Rhea" id="RHEA-COMP:11605"/>
        <dbReference type="ChEBI" id="CHEBI:15378"/>
        <dbReference type="ChEBI" id="CHEBI:30013"/>
        <dbReference type="ChEBI" id="CHEBI:30616"/>
        <dbReference type="ChEBI" id="CHEBI:61977"/>
        <dbReference type="ChEBI" id="CHEBI:456216"/>
        <dbReference type="EC" id="2.7.12.1"/>
    </reaction>
</comment>
<dbReference type="Gene3D" id="1.10.510.10">
    <property type="entry name" value="Transferase(Phosphotransferase) domain 1"/>
    <property type="match status" value="1"/>
</dbReference>
<evidence type="ECO:0000256" key="12">
    <source>
        <dbReference type="ARBA" id="ARBA00049308"/>
    </source>
</evidence>
<dbReference type="PROSITE" id="PS00109">
    <property type="entry name" value="PROTEIN_KINASE_TYR"/>
    <property type="match status" value="1"/>
</dbReference>
<dbReference type="PANTHER" id="PTHR46485:SF5">
    <property type="entry name" value="CENTER DIVIDER, ISOFORM A"/>
    <property type="match status" value="1"/>
</dbReference>
<evidence type="ECO:0000256" key="13">
    <source>
        <dbReference type="ARBA" id="ARBA00051680"/>
    </source>
</evidence>
<dbReference type="GO" id="GO:0005737">
    <property type="term" value="C:cytoplasm"/>
    <property type="evidence" value="ECO:0007669"/>
    <property type="project" value="TreeGrafter"/>
</dbReference>
<keyword evidence="10" id="KW-0464">Manganese</keyword>
<dbReference type="GO" id="GO:0005634">
    <property type="term" value="C:nucleus"/>
    <property type="evidence" value="ECO:0007669"/>
    <property type="project" value="TreeGrafter"/>
</dbReference>